<comment type="caution">
    <text evidence="2">The sequence shown here is derived from an EMBL/GenBank/DDBJ whole genome shotgun (WGS) entry which is preliminary data.</text>
</comment>
<dbReference type="Pfam" id="PF05536">
    <property type="entry name" value="Neurochondrin"/>
    <property type="match status" value="1"/>
</dbReference>
<evidence type="ECO:0000259" key="1">
    <source>
        <dbReference type="Pfam" id="PF23452"/>
    </source>
</evidence>
<organism evidence="2 3">
    <name type="scientific">Camellia sinensis var. sinensis</name>
    <name type="common">China tea</name>
    <dbReference type="NCBI Taxonomy" id="542762"/>
    <lineage>
        <taxon>Eukaryota</taxon>
        <taxon>Viridiplantae</taxon>
        <taxon>Streptophyta</taxon>
        <taxon>Embryophyta</taxon>
        <taxon>Tracheophyta</taxon>
        <taxon>Spermatophyta</taxon>
        <taxon>Magnoliopsida</taxon>
        <taxon>eudicotyledons</taxon>
        <taxon>Gunneridae</taxon>
        <taxon>Pentapetalae</taxon>
        <taxon>asterids</taxon>
        <taxon>Ericales</taxon>
        <taxon>Theaceae</taxon>
        <taxon>Camellia</taxon>
    </lineage>
</organism>
<sequence>MEQQEQQRQSPCLEDCLKLLKGERDEQRLAGLLLVTKFCNKDDYASIRRVYDAVGMGKLGVSESGGDNRDAYLQLSITVLAAFCRVPEIASSEDMVSKIPLILEIMSNGLGSSVTEECYEFLFLVSNTHKDGVSTLYESGGMSVLAAQMSTLPDGSHSVQCAMRLVQLMINKLSLDTINNEHPSELALMVGLYVKESLVYPFNVEFIVVATIAKQFAVLHDAVKFEALHLLVAILSSRYSAPLHEALRLMKDDIWSTFIRVGVMAILQNRVAPAEKLQALVLAESTISIVGEGWLIGQMNLSDTQDLVPADRCILLVLESSRVEVAVLLNELAYLKYEASKNSSSNSESILLKKQNLVVAFSLVERIIKLISNIGGDDEGSVISESTLTKVISGLNETIGVILEYLEDAKDHGQTKGDDLLASVRIVGSYLAETPVACKEKVRELLGYMLSIEGEDEPSPFYSICFLLPMLCQITMEVYGCKVLASSGANKAVVECLIKLIGPDGHTNDDNGSIFLACDTIMNLLLKVRDQIRVQLDDAYFVRLLRALAYWTGDTDDLSVIMMASSICTLIFDSTSEEALLQHQSFDRSDLISLSQLIVRSLAICGQEMMSDDAKAEADLHQIVASGYSRWADRFPHIREAVERIESLLAVCRERGGPLTSISKTLSEKEVPPGKHVHSLITYNAIISANAPLKQDFPSSSSSSGFKPIIKMPIDRSKTTAPKKRLFHTAVTASDSVYNTWQARIMYYWFKQFKDGPNSEMGGFTRILHSGKPDSFMDEIPTFVAQPLPAGIDQGYIVLNRPWAFVQWLQQANIKEDYILMAEPDHIIVKPIPNLSRDGRGAAFPFFYIEPQKYESVLRKFFPKEKGPITNIDPIGNSPVIVGKESLKKIAPTWMNVSLAMKRDPVADKEFGWVLEMYAYAVASALHNVGNILYKDFMIQPPWDTEIGNKFIIHFTYGCDYDMKGKLTYGKIGEWRFDKRSYTNAWPPKNLPLPPPGVPESVVTLVKMVNEATANIPNWGS</sequence>
<protein>
    <recommendedName>
        <fullName evidence="1">Hydroxyproline O-arabinosyltransferase-like domain-containing protein</fullName>
    </recommendedName>
</protein>
<dbReference type="SUPFAM" id="SSF48371">
    <property type="entry name" value="ARM repeat"/>
    <property type="match status" value="1"/>
</dbReference>
<proteinExistence type="predicted"/>
<gene>
    <name evidence="2" type="ORF">TEA_019103</name>
</gene>
<reference evidence="2 3" key="1">
    <citation type="journal article" date="2018" name="Proc. Natl. Acad. Sci. U.S.A.">
        <title>Draft genome sequence of Camellia sinensis var. sinensis provides insights into the evolution of the tea genome and tea quality.</title>
        <authorList>
            <person name="Wei C."/>
            <person name="Yang H."/>
            <person name="Wang S."/>
            <person name="Zhao J."/>
            <person name="Liu C."/>
            <person name="Gao L."/>
            <person name="Xia E."/>
            <person name="Lu Y."/>
            <person name="Tai Y."/>
            <person name="She G."/>
            <person name="Sun J."/>
            <person name="Cao H."/>
            <person name="Tong W."/>
            <person name="Gao Q."/>
            <person name="Li Y."/>
            <person name="Deng W."/>
            <person name="Jiang X."/>
            <person name="Wang W."/>
            <person name="Chen Q."/>
            <person name="Zhang S."/>
            <person name="Li H."/>
            <person name="Wu J."/>
            <person name="Wang P."/>
            <person name="Li P."/>
            <person name="Shi C."/>
            <person name="Zheng F."/>
            <person name="Jian J."/>
            <person name="Huang B."/>
            <person name="Shan D."/>
            <person name="Shi M."/>
            <person name="Fang C."/>
            <person name="Yue Y."/>
            <person name="Li F."/>
            <person name="Li D."/>
            <person name="Wei S."/>
            <person name="Han B."/>
            <person name="Jiang C."/>
            <person name="Yin Y."/>
            <person name="Xia T."/>
            <person name="Zhang Z."/>
            <person name="Bennetzen J.L."/>
            <person name="Zhao S."/>
            <person name="Wan X."/>
        </authorList>
    </citation>
    <scope>NUCLEOTIDE SEQUENCE [LARGE SCALE GENOMIC DNA]</scope>
    <source>
        <strain evidence="3">cv. Shuchazao</strain>
        <tissue evidence="2">Leaf</tissue>
    </source>
</reference>
<dbReference type="InterPro" id="IPR008709">
    <property type="entry name" value="Neurochondrin"/>
</dbReference>
<evidence type="ECO:0000313" key="2">
    <source>
        <dbReference type="EMBL" id="THF99377.1"/>
    </source>
</evidence>
<dbReference type="Pfam" id="PF23452">
    <property type="entry name" value="HPAT"/>
    <property type="match status" value="1"/>
</dbReference>
<keyword evidence="3" id="KW-1185">Reference proteome</keyword>
<dbReference type="InterPro" id="IPR056508">
    <property type="entry name" value="HPAT-like"/>
</dbReference>
<dbReference type="PANTHER" id="PTHR13109:SF7">
    <property type="entry name" value="NEUROCHONDRIN"/>
    <property type="match status" value="1"/>
</dbReference>
<dbReference type="EMBL" id="SDRB02011956">
    <property type="protein sequence ID" value="THF99377.1"/>
    <property type="molecule type" value="Genomic_DNA"/>
</dbReference>
<dbReference type="InterPro" id="IPR016024">
    <property type="entry name" value="ARM-type_fold"/>
</dbReference>
<dbReference type="PANTHER" id="PTHR13109">
    <property type="entry name" value="NEUROCHONDRIN"/>
    <property type="match status" value="1"/>
</dbReference>
<evidence type="ECO:0000313" key="3">
    <source>
        <dbReference type="Proteomes" id="UP000306102"/>
    </source>
</evidence>
<name>A0A4S4DA55_CAMSN</name>
<dbReference type="STRING" id="542762.A0A4S4DA55"/>
<accession>A0A4S4DA55</accession>
<dbReference type="AlphaFoldDB" id="A0A4S4DA55"/>
<dbReference type="Proteomes" id="UP000306102">
    <property type="component" value="Unassembled WGS sequence"/>
</dbReference>
<feature type="domain" description="Hydroxyproline O-arabinosyltransferase-like" evidence="1">
    <location>
        <begin position="727"/>
        <end position="1019"/>
    </location>
</feature>